<dbReference type="EMBL" id="FMVN01000014">
    <property type="protein sequence ID" value="SCY70156.1"/>
    <property type="molecule type" value="Genomic_DNA"/>
</dbReference>
<evidence type="ECO:0000313" key="2">
    <source>
        <dbReference type="EMBL" id="SCY70156.1"/>
    </source>
</evidence>
<evidence type="ECO:0000313" key="3">
    <source>
        <dbReference type="Proteomes" id="UP000032414"/>
    </source>
</evidence>
<dbReference type="EMBL" id="LN614830">
    <property type="protein sequence ID" value="CEG60993.1"/>
    <property type="molecule type" value="Genomic_DNA"/>
</dbReference>
<dbReference type="PATRIC" id="fig|451.8.peg.1599"/>
<organism evidence="1 3">
    <name type="scientific">Legionella micdadei</name>
    <name type="common">Tatlockia micdadei</name>
    <dbReference type="NCBI Taxonomy" id="451"/>
    <lineage>
        <taxon>Bacteria</taxon>
        <taxon>Pseudomonadati</taxon>
        <taxon>Pseudomonadota</taxon>
        <taxon>Gammaproteobacteria</taxon>
        <taxon>Legionellales</taxon>
        <taxon>Legionellaceae</taxon>
        <taxon>Legionella</taxon>
    </lineage>
</organism>
<reference evidence="3" key="2">
    <citation type="submission" date="2014-09" db="EMBL/GenBank/DDBJ databases">
        <authorList>
            <person name="Gomez-Valero L."/>
        </authorList>
    </citation>
    <scope>NUCLEOTIDE SEQUENCE [LARGE SCALE GENOMIC DNA]</scope>
    <source>
        <strain evidence="3">ATCC33218</strain>
    </source>
</reference>
<dbReference type="AlphaFoldDB" id="A0A098GEU2"/>
<keyword evidence="4" id="KW-1185">Reference proteome</keyword>
<dbReference type="Proteomes" id="UP000182998">
    <property type="component" value="Unassembled WGS sequence"/>
</dbReference>
<dbReference type="KEGG" id="tmc:LMI_1697"/>
<proteinExistence type="predicted"/>
<dbReference type="HOGENOM" id="CLU_140176_15_2_6"/>
<name>A0A098GEU2_LEGMI</name>
<sequence>MLQKPLLVFGYEELPIKPLPSRSSLARWESKGLFPKRVRISPNHVGWRSDEIYQWLEERSNER</sequence>
<dbReference type="Proteomes" id="UP000032414">
    <property type="component" value="Chromosome I"/>
</dbReference>
<reference evidence="2 4" key="3">
    <citation type="submission" date="2016-10" db="EMBL/GenBank/DDBJ databases">
        <authorList>
            <person name="Varghese N."/>
            <person name="Submissions S."/>
        </authorList>
    </citation>
    <scope>NUCLEOTIDE SEQUENCE [LARGE SCALE GENOMIC DNA]</scope>
    <source>
        <strain evidence="2 4">ATCC 33218</strain>
    </source>
</reference>
<dbReference type="Pfam" id="PF05930">
    <property type="entry name" value="Phage_AlpA"/>
    <property type="match status" value="1"/>
</dbReference>
<dbReference type="OrthoDB" id="8455288at2"/>
<evidence type="ECO:0000313" key="1">
    <source>
        <dbReference type="EMBL" id="CEG60993.1"/>
    </source>
</evidence>
<protein>
    <submittedName>
        <fullName evidence="1">Phage transcriptional regulator, AlpA [Prophage CP4-57 regulatory domain]</fullName>
    </submittedName>
    <submittedName>
        <fullName evidence="2">Transcriptional regulator, AlpA family</fullName>
    </submittedName>
</protein>
<dbReference type="RefSeq" id="WP_045099312.1">
    <property type="nucleotide sequence ID" value="NZ_FMVN01000014.1"/>
</dbReference>
<dbReference type="InterPro" id="IPR010260">
    <property type="entry name" value="AlpA"/>
</dbReference>
<accession>A0A098GEU2</accession>
<gene>
    <name evidence="1" type="ORF">LMI_1697</name>
    <name evidence="2" type="ORF">SAMN02982997_02563</name>
</gene>
<reference evidence="1" key="1">
    <citation type="submission" date="2014-09" db="EMBL/GenBank/DDBJ databases">
        <authorList>
            <person name="GOMEZ-VALERO Laura"/>
        </authorList>
    </citation>
    <scope>NUCLEOTIDE SEQUENCE</scope>
    <source>
        <strain evidence="1">ATCC33218</strain>
    </source>
</reference>
<evidence type="ECO:0000313" key="4">
    <source>
        <dbReference type="Proteomes" id="UP000182998"/>
    </source>
</evidence>